<organism evidence="2 3">
    <name type="scientific">Alectoria fallacina</name>
    <dbReference type="NCBI Taxonomy" id="1903189"/>
    <lineage>
        <taxon>Eukaryota</taxon>
        <taxon>Fungi</taxon>
        <taxon>Dikarya</taxon>
        <taxon>Ascomycota</taxon>
        <taxon>Pezizomycotina</taxon>
        <taxon>Lecanoromycetes</taxon>
        <taxon>OSLEUM clade</taxon>
        <taxon>Lecanoromycetidae</taxon>
        <taxon>Lecanorales</taxon>
        <taxon>Lecanorineae</taxon>
        <taxon>Parmeliaceae</taxon>
        <taxon>Alectoria</taxon>
    </lineage>
</organism>
<accession>A0A8H3G2L9</accession>
<proteinExistence type="predicted"/>
<evidence type="ECO:0000313" key="3">
    <source>
        <dbReference type="Proteomes" id="UP000664203"/>
    </source>
</evidence>
<reference evidence="2" key="1">
    <citation type="submission" date="2021-03" db="EMBL/GenBank/DDBJ databases">
        <authorList>
            <person name="Tagirdzhanova G."/>
        </authorList>
    </citation>
    <scope>NUCLEOTIDE SEQUENCE</scope>
</reference>
<feature type="signal peptide" evidence="1">
    <location>
        <begin position="1"/>
        <end position="20"/>
    </location>
</feature>
<dbReference type="EMBL" id="CAJPDR010000407">
    <property type="protein sequence ID" value="CAF9935434.1"/>
    <property type="molecule type" value="Genomic_DNA"/>
</dbReference>
<protein>
    <submittedName>
        <fullName evidence="2">Uncharacterized protein</fullName>
    </submittedName>
</protein>
<dbReference type="AlphaFoldDB" id="A0A8H3G2L9"/>
<sequence length="288" mass="29072">MLPSTTLILLLLSNAHLIACDDSLHARGACSSSYTACNPKGAATTNEPPVGTGISVLFVDVVDTLDSANLAKREAGQDTSVIETRAAGGSLCCADGTICLLLQDLDLSFCYDNYTTNFFLPGGSYGQVHDGSYTSTDGSTANLLTGNYTLGNGSSGNIYGTPATPPNTATLTLPTQDTASGVGSAIPLTALGQEITYTTTIPGTTVSPSVISTTISALTITGGSTDGTVMAEAMTTVPGTTVAPEVTTVTTRAAASATKKSSGTAPVPKVPTFISAALMALVLRRALS</sequence>
<keyword evidence="3" id="KW-1185">Reference proteome</keyword>
<evidence type="ECO:0000256" key="1">
    <source>
        <dbReference type="SAM" id="SignalP"/>
    </source>
</evidence>
<dbReference type="Proteomes" id="UP000664203">
    <property type="component" value="Unassembled WGS sequence"/>
</dbReference>
<feature type="chain" id="PRO_5034997704" evidence="1">
    <location>
        <begin position="21"/>
        <end position="288"/>
    </location>
</feature>
<gene>
    <name evidence="2" type="ORF">ALECFALPRED_006391</name>
</gene>
<keyword evidence="1" id="KW-0732">Signal</keyword>
<evidence type="ECO:0000313" key="2">
    <source>
        <dbReference type="EMBL" id="CAF9935434.1"/>
    </source>
</evidence>
<name>A0A8H3G2L9_9LECA</name>
<dbReference type="OrthoDB" id="3438781at2759"/>
<comment type="caution">
    <text evidence="2">The sequence shown here is derived from an EMBL/GenBank/DDBJ whole genome shotgun (WGS) entry which is preliminary data.</text>
</comment>